<keyword evidence="10" id="KW-1185">Reference proteome</keyword>
<protein>
    <submittedName>
        <fullName evidence="9">Vacuolar protein sorting-associated protein 54</fullName>
    </submittedName>
</protein>
<evidence type="ECO:0000256" key="2">
    <source>
        <dbReference type="ARBA" id="ARBA00009150"/>
    </source>
</evidence>
<dbReference type="GO" id="GO:0019905">
    <property type="term" value="F:syntaxin binding"/>
    <property type="evidence" value="ECO:0007669"/>
    <property type="project" value="TreeGrafter"/>
</dbReference>
<evidence type="ECO:0000256" key="3">
    <source>
        <dbReference type="ARBA" id="ARBA00022448"/>
    </source>
</evidence>
<feature type="region of interest" description="Disordered" evidence="7">
    <location>
        <begin position="1"/>
        <end position="82"/>
    </location>
</feature>
<keyword evidence="4" id="KW-0653">Protein transport</keyword>
<feature type="compositionally biased region" description="Basic and acidic residues" evidence="7">
    <location>
        <begin position="12"/>
        <end position="21"/>
    </location>
</feature>
<comment type="subcellular location">
    <subcellularLocation>
        <location evidence="1">Golgi apparatus</location>
        <location evidence="1">trans-Golgi network</location>
    </subcellularLocation>
</comment>
<evidence type="ECO:0000256" key="5">
    <source>
        <dbReference type="ARBA" id="ARBA00023034"/>
    </source>
</evidence>
<organism evidence="9 10">
    <name type="scientific">Colletotrichum tanaceti</name>
    <dbReference type="NCBI Taxonomy" id="1306861"/>
    <lineage>
        <taxon>Eukaryota</taxon>
        <taxon>Fungi</taxon>
        <taxon>Dikarya</taxon>
        <taxon>Ascomycota</taxon>
        <taxon>Pezizomycotina</taxon>
        <taxon>Sordariomycetes</taxon>
        <taxon>Hypocreomycetidae</taxon>
        <taxon>Glomerellales</taxon>
        <taxon>Glomerellaceae</taxon>
        <taxon>Colletotrichum</taxon>
        <taxon>Colletotrichum destructivum species complex</taxon>
    </lineage>
</organism>
<dbReference type="GO" id="GO:0006896">
    <property type="term" value="P:Golgi to vacuole transport"/>
    <property type="evidence" value="ECO:0007669"/>
    <property type="project" value="TreeGrafter"/>
</dbReference>
<dbReference type="GO" id="GO:0042147">
    <property type="term" value="P:retrograde transport, endosome to Golgi"/>
    <property type="evidence" value="ECO:0007669"/>
    <property type="project" value="InterPro"/>
</dbReference>
<keyword evidence="5" id="KW-0333">Golgi apparatus</keyword>
<evidence type="ECO:0000256" key="1">
    <source>
        <dbReference type="ARBA" id="ARBA00004601"/>
    </source>
</evidence>
<name>A0A4U6XQZ1_9PEZI</name>
<feature type="region of interest" description="Disordered" evidence="7">
    <location>
        <begin position="412"/>
        <end position="451"/>
    </location>
</feature>
<comment type="similarity">
    <text evidence="2">Belongs to the VPS54 family.</text>
</comment>
<evidence type="ECO:0000313" key="9">
    <source>
        <dbReference type="EMBL" id="TKW58212.1"/>
    </source>
</evidence>
<accession>A0A4U6XQZ1</accession>
<dbReference type="InterPro" id="IPR012501">
    <property type="entry name" value="Vps54_C"/>
</dbReference>
<evidence type="ECO:0000256" key="7">
    <source>
        <dbReference type="SAM" id="MobiDB-lite"/>
    </source>
</evidence>
<dbReference type="PANTHER" id="PTHR12965">
    <property type="entry name" value="VACUOLAR PROTEIN SORTING 54"/>
    <property type="match status" value="1"/>
</dbReference>
<proteinExistence type="inferred from homology"/>
<dbReference type="GO" id="GO:0015031">
    <property type="term" value="P:protein transport"/>
    <property type="evidence" value="ECO:0007669"/>
    <property type="project" value="UniProtKB-KW"/>
</dbReference>
<feature type="region of interest" description="Disordered" evidence="7">
    <location>
        <begin position="114"/>
        <end position="138"/>
    </location>
</feature>
<dbReference type="EMBL" id="PJEX01000028">
    <property type="protein sequence ID" value="TKW58212.1"/>
    <property type="molecule type" value="Genomic_DNA"/>
</dbReference>
<feature type="compositionally biased region" description="Polar residues" evidence="7">
    <location>
        <begin position="431"/>
        <end position="450"/>
    </location>
</feature>
<dbReference type="GO" id="GO:0005829">
    <property type="term" value="C:cytosol"/>
    <property type="evidence" value="ECO:0007669"/>
    <property type="project" value="GOC"/>
</dbReference>
<evidence type="ECO:0000313" key="10">
    <source>
        <dbReference type="Proteomes" id="UP000310108"/>
    </source>
</evidence>
<gene>
    <name evidence="9" type="primary">VPS54</name>
    <name evidence="9" type="ORF">CTA1_7614</name>
</gene>
<comment type="caution">
    <text evidence="9">The sequence shown here is derived from an EMBL/GenBank/DDBJ whole genome shotgun (WGS) entry which is preliminary data.</text>
</comment>
<reference evidence="9 10" key="1">
    <citation type="journal article" date="2019" name="PLoS ONE">
        <title>Comparative genome analysis indicates high evolutionary potential of pathogenicity genes in Colletotrichum tanaceti.</title>
        <authorList>
            <person name="Lelwala R.V."/>
            <person name="Korhonen P.K."/>
            <person name="Young N.D."/>
            <person name="Scott J.B."/>
            <person name="Ades P.A."/>
            <person name="Gasser R.B."/>
            <person name="Taylor P.W.J."/>
        </authorList>
    </citation>
    <scope>NUCLEOTIDE SEQUENCE [LARGE SCALE GENOMIC DNA]</scope>
    <source>
        <strain evidence="9">BRIP57314</strain>
    </source>
</reference>
<keyword evidence="3" id="KW-0813">Transport</keyword>
<evidence type="ECO:0000256" key="4">
    <source>
        <dbReference type="ARBA" id="ARBA00022927"/>
    </source>
</evidence>
<sequence length="979" mass="106415">MGPLYEQLQRLKGSEGGRRAAESSPKSSFGRFEASRQTAELSNPARDGTISSIIPSATALVDEGLPNRQESGIDPSRGGHHAAAPLSIVPDVYFHPQFHLENPRIFDVVSEKSQVVPPDPTAGTAGDGHGHAPAPPGKALATNAILQEKLSWYMDTVETHLVDSLATASPALFSALGSLTELHSEAGRLADEVAALRRDLMAPLDRDVVARGLELTRKRQESRNLRQIHDAILQLERIVDGVVRCESLVDGGQLDKALAEMNVVESLMAGERGEDSEDGSLTHTIQLRDLRGAAALRGVAGDLTILRSRIGTLFESEVHNQLIGDLRRHVRSVSTEEVLSRWEAESLRAKGGLGREPPALPAAAYTTQTSELRTALFPIVNGLHRYGSVSTAIGAYRQLVLREIRGIVRKPLPSSTDADDTASVDNDTSAISGSTIREGRNNTNRTSQEKSSLLARRLSALDAEDAERLLSAIVVPVAETLRRLKAQSSILLDIAWAVGNPDAEDRLQVQSSTIHQSHVRGAPNVAGIGNAPRRPMLGILEEMHAALDLPGLLGEAVDASHEMMGKILRVRSEQTAGLPLAYFLRYYALNLLFVNECEAVSGRAGISLKTVVNGHVQDFIQAHGDRESRAFARAMDLDTWQDADFTARDHETLQQILECDTADPPAWTATSRVGASLLLLPPLQEETEEMRDAEEDNNTAKGKTRGATIEGETFVLPRSAILCLEGTSRFLRLMAGVPSMTPAIAASLTSYLRLFDSRCRQLILGAGALRSAAGLTNVTTTHLARTSQALSFVSAVVVPRVRDFVRRHAPAGADHHLAGGFDEICRAVREHRDAIHRKLVDIMASRARQLSRKALEVDWDGERRAGEVTVRAYMAELAGDTGRLHKTLRKRLPHAAVQYVMVQVFASYKHHLGMAFREAELETESGRECMLRDVQHLVDKLGDLEGFGDLGTCLTRIINGKDIVYVAESTASPPPQDSP</sequence>
<dbReference type="Proteomes" id="UP000310108">
    <property type="component" value="Unassembled WGS sequence"/>
</dbReference>
<dbReference type="STRING" id="1306861.A0A4U6XQZ1"/>
<dbReference type="GO" id="GO:0000938">
    <property type="term" value="C:GARP complex"/>
    <property type="evidence" value="ECO:0007669"/>
    <property type="project" value="InterPro"/>
</dbReference>
<evidence type="ECO:0000259" key="8">
    <source>
        <dbReference type="Pfam" id="PF07928"/>
    </source>
</evidence>
<dbReference type="Pfam" id="PF07928">
    <property type="entry name" value="Vps54"/>
    <property type="match status" value="1"/>
</dbReference>
<dbReference type="AlphaFoldDB" id="A0A4U6XQZ1"/>
<dbReference type="PANTHER" id="PTHR12965:SF0">
    <property type="entry name" value="VACUOLAR PROTEIN SORTING-ASSOCIATED PROTEIN 54"/>
    <property type="match status" value="1"/>
</dbReference>
<keyword evidence="6" id="KW-0175">Coiled coil</keyword>
<evidence type="ECO:0000256" key="6">
    <source>
        <dbReference type="ARBA" id="ARBA00023054"/>
    </source>
</evidence>
<dbReference type="InterPro" id="IPR039745">
    <property type="entry name" value="Vps54"/>
</dbReference>
<feature type="domain" description="Vacuolar protein sorting-associated protein 54 C-terminal" evidence="8">
    <location>
        <begin position="712"/>
        <end position="846"/>
    </location>
</feature>